<evidence type="ECO:0000313" key="11">
    <source>
        <dbReference type="EMBL" id="RHM78855.1"/>
    </source>
</evidence>
<dbReference type="EMBL" id="QRIA01000002">
    <property type="protein sequence ID" value="RHG21803.1"/>
    <property type="molecule type" value="Genomic_DNA"/>
</dbReference>
<keyword evidence="1" id="KW-0812">Transmembrane</keyword>
<gene>
    <name evidence="10" type="ORF">DW270_02060</name>
    <name evidence="11" type="ORF">DWZ50_05815</name>
    <name evidence="9" type="ORF">DXC31_03700</name>
    <name evidence="7" type="ORF">G4958_02065</name>
    <name evidence="8" type="ORF">G4981_09815</name>
    <name evidence="4" type="ORF">LIQ08_13245</name>
    <name evidence="3" type="ORF">LIQ10_11635</name>
    <name evidence="6" type="ORF">O4N78_09235</name>
    <name evidence="5" type="ORF">PNW85_05715</name>
</gene>
<reference evidence="12 13" key="1">
    <citation type="submission" date="2018-08" db="EMBL/GenBank/DDBJ databases">
        <title>A genome reference for cultivated species of the human gut microbiota.</title>
        <authorList>
            <person name="Zou Y."/>
            <person name="Xue W."/>
            <person name="Luo G."/>
        </authorList>
    </citation>
    <scope>NUCLEOTIDE SEQUENCE [LARGE SCALE GENOMIC DNA]</scope>
    <source>
        <strain evidence="11 13">AF33-12</strain>
        <strain evidence="10 14">AM22-7AC</strain>
        <strain evidence="9 12">TF01-20-2</strain>
    </source>
</reference>
<dbReference type="Proteomes" id="UP000260808">
    <property type="component" value="Unassembled WGS sequence"/>
</dbReference>
<feature type="transmembrane region" description="Helical" evidence="1">
    <location>
        <begin position="142"/>
        <end position="160"/>
    </location>
</feature>
<reference evidence="6" key="5">
    <citation type="submission" date="2022-12" db="EMBL/GenBank/DDBJ databases">
        <title>Genome of R. gnavus strain RSHDN_120.</title>
        <authorList>
            <person name="Abdugheni R."/>
        </authorList>
    </citation>
    <scope>NUCLEOTIDE SEQUENCE</scope>
    <source>
        <strain evidence="6">RSHDN_120</strain>
    </source>
</reference>
<evidence type="ECO:0000313" key="9">
    <source>
        <dbReference type="EMBL" id="RGM24572.1"/>
    </source>
</evidence>
<dbReference type="EMBL" id="QSSX01000006">
    <property type="protein sequence ID" value="RGM24572.1"/>
    <property type="molecule type" value="Genomic_DNA"/>
</dbReference>
<evidence type="ECO:0000313" key="12">
    <source>
        <dbReference type="Proteomes" id="UP000260808"/>
    </source>
</evidence>
<dbReference type="RefSeq" id="WP_004843416.1">
    <property type="nucleotide sequence ID" value="NZ_AP031446.1"/>
</dbReference>
<sequence>MRKNLAGIGVLICFAFMLLFPKDVFNGASKGLLLWFHTVFPTLFPFLIITNLLMSTNCIRLIARLFGPLLNKIFRVSPNGSFAIIAGFLCGYPMGAKISADLTHTKQISPQEGAYLLSFCNNTSPVFIFNFVVWKTLGKNELMIPSILILTAAPILVSFFTRRTYLKGKQAFQAPDSGWQKNTFWSFDILDHCIMDSFEAITKVGGYMILFSVLIALSENLASCFPAVQILLPVLEITNGIQLIGMSAVSFPVKYILALSLTAFGGICAAAQTQCMIQKAGFSIFSYITQKLATTLVTSLLGILYLLCFA</sequence>
<dbReference type="Proteomes" id="UP000285697">
    <property type="component" value="Unassembled WGS sequence"/>
</dbReference>
<evidence type="ECO:0000313" key="5">
    <source>
        <dbReference type="EMBL" id="MDB8686169.1"/>
    </source>
</evidence>
<dbReference type="Proteomes" id="UP001296643">
    <property type="component" value="Unassembled WGS sequence"/>
</dbReference>
<dbReference type="Proteomes" id="UP000285610">
    <property type="component" value="Unassembled WGS sequence"/>
</dbReference>
<dbReference type="EMBL" id="JAAIRM010000002">
    <property type="protein sequence ID" value="NSI18160.1"/>
    <property type="molecule type" value="Genomic_DNA"/>
</dbReference>
<comment type="caution">
    <text evidence="9">The sequence shown here is derived from an EMBL/GenBank/DDBJ whole genome shotgun (WGS) entry which is preliminary data.</text>
</comment>
<dbReference type="EMBL" id="JAJBOM010000020">
    <property type="protein sequence ID" value="MCB5620107.1"/>
    <property type="molecule type" value="Genomic_DNA"/>
</dbReference>
<feature type="domain" description="Nucleoside transporter/FeoB GTPase Gate" evidence="2">
    <location>
        <begin position="38"/>
        <end position="136"/>
    </location>
</feature>
<dbReference type="EMBL" id="JAQMLA010000011">
    <property type="protein sequence ID" value="MDB8686169.1"/>
    <property type="molecule type" value="Genomic_DNA"/>
</dbReference>
<dbReference type="InterPro" id="IPR011642">
    <property type="entry name" value="Gate_dom"/>
</dbReference>
<evidence type="ECO:0000313" key="13">
    <source>
        <dbReference type="Proteomes" id="UP000285610"/>
    </source>
</evidence>
<reference evidence="5" key="6">
    <citation type="submission" date="2023-01" db="EMBL/GenBank/DDBJ databases">
        <title>Human gut microbiome strain richness.</title>
        <authorList>
            <person name="Chen-Liaw A."/>
        </authorList>
    </citation>
    <scope>NUCLEOTIDE SEQUENCE</scope>
    <source>
        <strain evidence="5">RTP21484st1_H11_RTP21484_190118</strain>
    </source>
</reference>
<dbReference type="EMBL" id="JAJBNC010000018">
    <property type="protein sequence ID" value="MCB5494383.1"/>
    <property type="molecule type" value="Genomic_DNA"/>
</dbReference>
<evidence type="ECO:0000259" key="2">
    <source>
        <dbReference type="Pfam" id="PF07670"/>
    </source>
</evidence>
<evidence type="ECO:0000313" key="7">
    <source>
        <dbReference type="EMBL" id="NSI18160.1"/>
    </source>
</evidence>
<name>A0A2N5NW27_MEDGN</name>
<evidence type="ECO:0000256" key="1">
    <source>
        <dbReference type="SAM" id="Phobius"/>
    </source>
</evidence>
<evidence type="ECO:0000313" key="3">
    <source>
        <dbReference type="EMBL" id="MCB5494383.1"/>
    </source>
</evidence>
<feature type="transmembrane region" description="Helical" evidence="1">
    <location>
        <begin position="73"/>
        <end position="94"/>
    </location>
</feature>
<evidence type="ECO:0000313" key="10">
    <source>
        <dbReference type="EMBL" id="RHG21803.1"/>
    </source>
</evidence>
<dbReference type="EMBL" id="JAAIRY010000015">
    <property type="protein sequence ID" value="NSI65564.1"/>
    <property type="molecule type" value="Genomic_DNA"/>
</dbReference>
<feature type="transmembrane region" description="Helical" evidence="1">
    <location>
        <begin position="252"/>
        <end position="272"/>
    </location>
</feature>
<accession>A0A2N5NW27</accession>
<keyword evidence="1" id="KW-1133">Transmembrane helix</keyword>
<reference evidence="3" key="4">
    <citation type="submission" date="2021-10" db="EMBL/GenBank/DDBJ databases">
        <title>Collection of gut derived symbiotic bacterial strains cultured from healthy donors.</title>
        <authorList>
            <person name="Lin H."/>
            <person name="Littmann E."/>
            <person name="Claire K."/>
            <person name="Pamer E."/>
        </authorList>
    </citation>
    <scope>NUCLEOTIDE SEQUENCE</scope>
    <source>
        <strain evidence="4">MSK.23.18</strain>
        <strain evidence="3">MSK.23.4</strain>
    </source>
</reference>
<evidence type="ECO:0000313" key="8">
    <source>
        <dbReference type="EMBL" id="NSI65564.1"/>
    </source>
</evidence>
<dbReference type="Proteomes" id="UP001297422">
    <property type="component" value="Unassembled WGS sequence"/>
</dbReference>
<dbReference type="STRING" id="33038.GCA_900067245_03741"/>
<dbReference type="Pfam" id="PF07670">
    <property type="entry name" value="Gate"/>
    <property type="match status" value="1"/>
</dbReference>
<dbReference type="GeneID" id="57432669"/>
<dbReference type="EMBL" id="QRQE01000010">
    <property type="protein sequence ID" value="RHM78855.1"/>
    <property type="molecule type" value="Genomic_DNA"/>
</dbReference>
<evidence type="ECO:0000313" key="6">
    <source>
        <dbReference type="EMBL" id="MDE1203748.1"/>
    </source>
</evidence>
<dbReference type="Proteomes" id="UP001296581">
    <property type="component" value="Unassembled WGS sequence"/>
</dbReference>
<protein>
    <submittedName>
        <fullName evidence="9">Transporter</fullName>
    </submittedName>
</protein>
<dbReference type="AlphaFoldDB" id="A0A2N5NW27"/>
<proteinExistence type="predicted"/>
<evidence type="ECO:0000313" key="4">
    <source>
        <dbReference type="EMBL" id="MCB5620107.1"/>
    </source>
</evidence>
<dbReference type="EMBL" id="JAPZEG010000010">
    <property type="protein sequence ID" value="MDE1203748.1"/>
    <property type="molecule type" value="Genomic_DNA"/>
</dbReference>
<organism evidence="9 12">
    <name type="scientific">Mediterraneibacter gnavus</name>
    <name type="common">Ruminococcus gnavus</name>
    <dbReference type="NCBI Taxonomy" id="33038"/>
    <lineage>
        <taxon>Bacteria</taxon>
        <taxon>Bacillati</taxon>
        <taxon>Bacillota</taxon>
        <taxon>Clostridia</taxon>
        <taxon>Lachnospirales</taxon>
        <taxon>Lachnospiraceae</taxon>
        <taxon>Mediterraneibacter</taxon>
    </lineage>
</organism>
<evidence type="ECO:0000313" key="14">
    <source>
        <dbReference type="Proteomes" id="UP000285697"/>
    </source>
</evidence>
<feature type="transmembrane region" description="Helical" evidence="1">
    <location>
        <begin position="31"/>
        <end position="53"/>
    </location>
</feature>
<dbReference type="Proteomes" id="UP001149331">
    <property type="component" value="Unassembled WGS sequence"/>
</dbReference>
<dbReference type="Proteomes" id="UP001212160">
    <property type="component" value="Unassembled WGS sequence"/>
</dbReference>
<reference evidence="7" key="2">
    <citation type="journal article" date="2020" name="Cell Host Microbe">
        <title>Functional and Genomic Variation between Human-Derived Isolates of Lachnospiraceae Reveals Inter- and Intra-Species Diversity.</title>
        <authorList>
            <person name="Sorbara M.T."/>
            <person name="Littmann E.R."/>
            <person name="Fontana E."/>
            <person name="Moody T.U."/>
            <person name="Kohout C.E."/>
            <person name="Gjonbalaj M."/>
            <person name="Eaton V."/>
            <person name="Seok R."/>
            <person name="Leiner I.M."/>
            <person name="Pamer E.G."/>
        </authorList>
    </citation>
    <scope>NUCLEOTIDE SEQUENCE</scope>
    <source>
        <strain evidence="8">MSK.11.9</strain>
        <strain evidence="7">MSK.22.53</strain>
    </source>
</reference>
<keyword evidence="1" id="KW-0472">Membrane</keyword>
<dbReference type="Proteomes" id="UP001297370">
    <property type="component" value="Unassembled WGS sequence"/>
</dbReference>
<reference evidence="7" key="3">
    <citation type="submission" date="2020-02" db="EMBL/GenBank/DDBJ databases">
        <authorList>
            <person name="Littmann E."/>
            <person name="Sorbara M."/>
        </authorList>
    </citation>
    <scope>NUCLEOTIDE SEQUENCE</scope>
    <source>
        <strain evidence="8">MSK.11.9</strain>
        <strain evidence="7">MSK.22.53</strain>
    </source>
</reference>
<feature type="transmembrane region" description="Helical" evidence="1">
    <location>
        <begin position="284"/>
        <end position="307"/>
    </location>
</feature>